<feature type="compositionally biased region" description="Basic and acidic residues" evidence="1">
    <location>
        <begin position="185"/>
        <end position="194"/>
    </location>
</feature>
<evidence type="ECO:0000313" key="2">
    <source>
        <dbReference type="EMBL" id="KAG2563600.1"/>
    </source>
</evidence>
<evidence type="ECO:0000256" key="1">
    <source>
        <dbReference type="SAM" id="MobiDB-lite"/>
    </source>
</evidence>
<feature type="region of interest" description="Disordered" evidence="1">
    <location>
        <begin position="105"/>
        <end position="144"/>
    </location>
</feature>
<gene>
    <name evidence="2" type="ORF">PVAP13_8KG324006</name>
</gene>
<sequence length="194" mass="19603">MKREAGAAGEASWWRRCWSLGGGAARGGGGCGARKRGWGLFIAAGRRWGGSSAAVAGWCCPASGAGRLNGVYVASRQRGRRGRGEVTARQRAATWGRGRALCGTGASGESGASTAAGTASARRGPRRCVSRRGQARTWPSRGGGFAGACARATASCAALRGGAGRVSGERRGGARVEQGRAGPGWRDERGLGAA</sequence>
<dbReference type="AlphaFoldDB" id="A0A8T0PPN2"/>
<organism evidence="2 3">
    <name type="scientific">Panicum virgatum</name>
    <name type="common">Blackwell switchgrass</name>
    <dbReference type="NCBI Taxonomy" id="38727"/>
    <lineage>
        <taxon>Eukaryota</taxon>
        <taxon>Viridiplantae</taxon>
        <taxon>Streptophyta</taxon>
        <taxon>Embryophyta</taxon>
        <taxon>Tracheophyta</taxon>
        <taxon>Spermatophyta</taxon>
        <taxon>Magnoliopsida</taxon>
        <taxon>Liliopsida</taxon>
        <taxon>Poales</taxon>
        <taxon>Poaceae</taxon>
        <taxon>PACMAD clade</taxon>
        <taxon>Panicoideae</taxon>
        <taxon>Panicodae</taxon>
        <taxon>Paniceae</taxon>
        <taxon>Panicinae</taxon>
        <taxon>Panicum</taxon>
        <taxon>Panicum sect. Hiantes</taxon>
    </lineage>
</organism>
<feature type="compositionally biased region" description="Basic and acidic residues" evidence="1">
    <location>
        <begin position="167"/>
        <end position="178"/>
    </location>
</feature>
<proteinExistence type="predicted"/>
<comment type="caution">
    <text evidence="2">The sequence shown here is derived from an EMBL/GenBank/DDBJ whole genome shotgun (WGS) entry which is preliminary data.</text>
</comment>
<keyword evidence="3" id="KW-1185">Reference proteome</keyword>
<feature type="compositionally biased region" description="Low complexity" evidence="1">
    <location>
        <begin position="105"/>
        <end position="122"/>
    </location>
</feature>
<evidence type="ECO:0000313" key="3">
    <source>
        <dbReference type="Proteomes" id="UP000823388"/>
    </source>
</evidence>
<reference evidence="2" key="1">
    <citation type="submission" date="2020-05" db="EMBL/GenBank/DDBJ databases">
        <title>WGS assembly of Panicum virgatum.</title>
        <authorList>
            <person name="Lovell J.T."/>
            <person name="Jenkins J."/>
            <person name="Shu S."/>
            <person name="Juenger T.E."/>
            <person name="Schmutz J."/>
        </authorList>
    </citation>
    <scope>NUCLEOTIDE SEQUENCE</scope>
    <source>
        <strain evidence="2">AP13</strain>
    </source>
</reference>
<accession>A0A8T0PPN2</accession>
<dbReference type="EMBL" id="CM029051">
    <property type="protein sequence ID" value="KAG2563600.1"/>
    <property type="molecule type" value="Genomic_DNA"/>
</dbReference>
<name>A0A8T0PPN2_PANVG</name>
<protein>
    <submittedName>
        <fullName evidence="2">Uncharacterized protein</fullName>
    </submittedName>
</protein>
<feature type="compositionally biased region" description="Basic residues" evidence="1">
    <location>
        <begin position="123"/>
        <end position="134"/>
    </location>
</feature>
<feature type="region of interest" description="Disordered" evidence="1">
    <location>
        <begin position="161"/>
        <end position="194"/>
    </location>
</feature>
<dbReference type="Proteomes" id="UP000823388">
    <property type="component" value="Chromosome 8K"/>
</dbReference>